<feature type="region of interest" description="Disordered" evidence="1">
    <location>
        <begin position="1050"/>
        <end position="1074"/>
    </location>
</feature>
<feature type="region of interest" description="Disordered" evidence="1">
    <location>
        <begin position="437"/>
        <end position="516"/>
    </location>
</feature>
<keyword evidence="2" id="KW-0472">Membrane</keyword>
<sequence>MNDEQTPAQPSQQADPPASPTVAAGTSAPARPPTPSARRSQIPSAASTSSTAINFARPIFLRQESVSADLPSHHSRISSTDSSYIGHASSTASEDAARQDGMPLSPWDRRAANSSTHSHRSGYSTPLKIRRRGMINDKKLTINVSSPVSSNPNTARRTVSESNTPSSSVSRPIKSPARPLPAVINPPADNNSSPGAKSSSTTTASPATSSDRSDKPLVSAPRYGFNPDFQLGFAASASSSPKSNKGDPSPAKPSPTYSGHTGPVKSASPRSHETPGILRTPSTPRTPRTPRTPKTPLTARLPHTPGLSSHSAGSYRGILLTTVTRAASDERVPTKGSLARLAPANPAAPERRNRNRSASIATEITNFARAPSKRHSLAAAQPSTLREKPDKVPEQERDDSSPRARVFARSLALDKLTSKQLARPSLGREASLGHRGSLYRGLSSVGPASARRERRMTAGTTASGRSEGSTRTNRSALPRRISMPVSTVGGMKTARLSRRERSMSMAPPPTWDRLHSSLQPDEEEGVDEDDIVDELQSRVTDIHEAKRWILGRRTSMLDVNGPAVVGRDVYDDMPMSAMRRPTYAASVFQQARLMEAERQVAATPGSSSMLNVNTPYPHTPGFPRTPLTAFPHTPAFPKTPLTALPEAIVQNEPIHLDDTAPATLPPPTFKQKTVHYLTTPILTMLDPREFIFPITLRKVALWIIYGGIITALVLLDRYYHWWHKFDHVVHGKNLAIMGVLYGFEPVMIMIIMLVARVPDARVVPDRTVLVPNGREGAESDSDDDSRSSMSSDEMSVAAQDMQAQMHSTILEEEHDDVDEQDNDEQDTQRPESGIVDKDNLRPTQRLSMRKVSSRSVLTPSDRAGVNVERRPSEVTNHPGSAGGLSVPRTPGFDPQLERTSSRRPSHPSHQMLLARTASRESCCNSYFGTYAAAAGSRLDGVTSAVTAPPPPVDDFTDEKNEKPLVATQSTSSGELEDEKKPTHLDDPSQPDEVRVDMTSITHPSLTESTALVIPCHNADVEVLKAVLFAALVHFEPWQIFVVDNGNTPTPPTKTWKPPSAHNPCSPASTTSGFP</sequence>
<evidence type="ECO:0000313" key="4">
    <source>
        <dbReference type="Proteomes" id="UP000242770"/>
    </source>
</evidence>
<dbReference type="Proteomes" id="UP000242770">
    <property type="component" value="Unassembled WGS sequence"/>
</dbReference>
<keyword evidence="2" id="KW-0812">Transmembrane</keyword>
<dbReference type="EMBL" id="CCFA01002500">
    <property type="protein sequence ID" value="CDW97862.1"/>
    <property type="molecule type" value="Genomic_DNA"/>
</dbReference>
<proteinExistence type="predicted"/>
<feature type="compositionally biased region" description="Basic and acidic residues" evidence="1">
    <location>
        <begin position="977"/>
        <end position="992"/>
    </location>
</feature>
<feature type="region of interest" description="Disordered" evidence="1">
    <location>
        <begin position="942"/>
        <end position="992"/>
    </location>
</feature>
<feature type="region of interest" description="Disordered" evidence="1">
    <location>
        <begin position="1"/>
        <end position="52"/>
    </location>
</feature>
<feature type="compositionally biased region" description="Low complexity" evidence="1">
    <location>
        <begin position="292"/>
        <end position="302"/>
    </location>
</feature>
<feature type="compositionally biased region" description="Basic and acidic residues" evidence="1">
    <location>
        <begin position="826"/>
        <end position="840"/>
    </location>
</feature>
<feature type="compositionally biased region" description="Basic and acidic residues" evidence="1">
    <location>
        <begin position="385"/>
        <end position="402"/>
    </location>
</feature>
<feature type="compositionally biased region" description="Low complexity" evidence="1">
    <location>
        <begin position="337"/>
        <end position="348"/>
    </location>
</feature>
<feature type="compositionally biased region" description="Polar residues" evidence="1">
    <location>
        <begin position="112"/>
        <end position="124"/>
    </location>
</feature>
<evidence type="ECO:0000313" key="3">
    <source>
        <dbReference type="EMBL" id="CDW97862.1"/>
    </source>
</evidence>
<dbReference type="AlphaFoldDB" id="A0A0F7S4N9"/>
<keyword evidence="4" id="KW-1185">Reference proteome</keyword>
<feature type="region of interest" description="Disordered" evidence="1">
    <location>
        <begin position="326"/>
        <end position="404"/>
    </location>
</feature>
<feature type="compositionally biased region" description="Low complexity" evidence="1">
    <location>
        <begin position="36"/>
        <end position="52"/>
    </location>
</feature>
<evidence type="ECO:0000256" key="1">
    <source>
        <dbReference type="SAM" id="MobiDB-lite"/>
    </source>
</evidence>
<feature type="compositionally biased region" description="Polar residues" evidence="1">
    <location>
        <begin position="1065"/>
        <end position="1074"/>
    </location>
</feature>
<feature type="compositionally biased region" description="Low complexity" evidence="1">
    <location>
        <begin position="160"/>
        <end position="172"/>
    </location>
</feature>
<feature type="compositionally biased region" description="Low complexity" evidence="1">
    <location>
        <begin position="192"/>
        <end position="210"/>
    </location>
</feature>
<feature type="compositionally biased region" description="Acidic residues" evidence="1">
    <location>
        <begin position="814"/>
        <end position="825"/>
    </location>
</feature>
<keyword evidence="2" id="KW-1133">Transmembrane helix</keyword>
<feature type="transmembrane region" description="Helical" evidence="2">
    <location>
        <begin position="699"/>
        <end position="715"/>
    </location>
</feature>
<feature type="transmembrane region" description="Helical" evidence="2">
    <location>
        <begin position="735"/>
        <end position="755"/>
    </location>
</feature>
<name>A0A0F7S4N9_9BASI</name>
<feature type="region of interest" description="Disordered" evidence="1">
    <location>
        <begin position="67"/>
        <end position="313"/>
    </location>
</feature>
<dbReference type="STRING" id="49012.A0A0F7S4N9"/>
<organism evidence="3 4">
    <name type="scientific">Sporisorium scitamineum</name>
    <dbReference type="NCBI Taxonomy" id="49012"/>
    <lineage>
        <taxon>Eukaryota</taxon>
        <taxon>Fungi</taxon>
        <taxon>Dikarya</taxon>
        <taxon>Basidiomycota</taxon>
        <taxon>Ustilaginomycotina</taxon>
        <taxon>Ustilaginomycetes</taxon>
        <taxon>Ustilaginales</taxon>
        <taxon>Ustilaginaceae</taxon>
        <taxon>Sporisorium</taxon>
    </lineage>
</organism>
<evidence type="ECO:0000256" key="2">
    <source>
        <dbReference type="SAM" id="Phobius"/>
    </source>
</evidence>
<feature type="region of interest" description="Disordered" evidence="1">
    <location>
        <begin position="771"/>
        <end position="802"/>
    </location>
</feature>
<feature type="region of interest" description="Disordered" evidence="1">
    <location>
        <begin position="814"/>
        <end position="909"/>
    </location>
</feature>
<gene>
    <name evidence="3" type="primary">SSCI41850.1</name>
</gene>
<protein>
    <submittedName>
        <fullName evidence="3">Uncharacterized protein</fullName>
    </submittedName>
</protein>
<feature type="compositionally biased region" description="Low complexity" evidence="1">
    <location>
        <begin position="1"/>
        <end position="16"/>
    </location>
</feature>
<feature type="compositionally biased region" description="Low complexity" evidence="1">
    <location>
        <begin position="143"/>
        <end position="153"/>
    </location>
</feature>
<accession>A0A0F7S4N9</accession>
<feature type="compositionally biased region" description="Polar residues" evidence="1">
    <location>
        <begin position="458"/>
        <end position="475"/>
    </location>
</feature>
<reference evidence="4" key="1">
    <citation type="submission" date="2014-06" db="EMBL/GenBank/DDBJ databases">
        <authorList>
            <person name="Berkman P.J."/>
        </authorList>
    </citation>
    <scope>NUCLEOTIDE SEQUENCE [LARGE SCALE GENOMIC DNA]</scope>
</reference>